<dbReference type="AlphaFoldDB" id="G3NYZ3"/>
<evidence type="ECO:0000313" key="1">
    <source>
        <dbReference type="Ensembl" id="ENSGACP00000010564.1"/>
    </source>
</evidence>
<dbReference type="Gene3D" id="3.90.1640.10">
    <property type="entry name" value="inorganic pyrophosphatase (n-terminal core)"/>
    <property type="match status" value="1"/>
</dbReference>
<reference evidence="1" key="1">
    <citation type="submission" date="2006-01" db="EMBL/GenBank/DDBJ databases">
        <authorList>
            <person name="Lindblad-Toh K."/>
            <person name="Mauceli E."/>
            <person name="Grabherr M."/>
            <person name="Chang J.L."/>
            <person name="Lander E.S."/>
        </authorList>
    </citation>
    <scope>NUCLEOTIDE SEQUENCE [LARGE SCALE GENOMIC DNA]</scope>
</reference>
<reference evidence="1" key="2">
    <citation type="submission" date="2024-04" db="UniProtKB">
        <authorList>
            <consortium name="Ensembl"/>
        </authorList>
    </citation>
    <scope>IDENTIFICATION</scope>
</reference>
<dbReference type="Bgee" id="ENSGACG00000007980">
    <property type="expression patterns" value="Expressed in diencephalon"/>
</dbReference>
<dbReference type="eggNOG" id="KOG4129">
    <property type="taxonomic scope" value="Eukaryota"/>
</dbReference>
<dbReference type="GO" id="GO:0005737">
    <property type="term" value="C:cytoplasm"/>
    <property type="evidence" value="ECO:0007669"/>
    <property type="project" value="TreeGrafter"/>
</dbReference>
<protein>
    <submittedName>
        <fullName evidence="1">Uncharacterized protein</fullName>
    </submittedName>
</protein>
<name>G3NYZ3_GASAC</name>
<proteinExistence type="predicted"/>
<dbReference type="PANTHER" id="PTHR12112:SF49">
    <property type="entry name" value="DHHA2 DOMAIN-CONTAINING PROTEIN"/>
    <property type="match status" value="1"/>
</dbReference>
<dbReference type="STRING" id="69293.ENSGACP00000010564"/>
<dbReference type="InParanoid" id="G3NYZ3"/>
<dbReference type="Ensembl" id="ENSGACT00000010586.1">
    <property type="protein sequence ID" value="ENSGACP00000010564.1"/>
    <property type="gene ID" value="ENSGACG00000007980.1"/>
</dbReference>
<organism evidence="1">
    <name type="scientific">Gasterosteus aculeatus</name>
    <name type="common">Three-spined stickleback</name>
    <dbReference type="NCBI Taxonomy" id="69293"/>
    <lineage>
        <taxon>Eukaryota</taxon>
        <taxon>Metazoa</taxon>
        <taxon>Chordata</taxon>
        <taxon>Craniata</taxon>
        <taxon>Vertebrata</taxon>
        <taxon>Euteleostomi</taxon>
        <taxon>Actinopterygii</taxon>
        <taxon>Neopterygii</taxon>
        <taxon>Teleostei</taxon>
        <taxon>Neoteleostei</taxon>
        <taxon>Acanthomorphata</taxon>
        <taxon>Eupercaria</taxon>
        <taxon>Perciformes</taxon>
        <taxon>Cottioidei</taxon>
        <taxon>Gasterosteales</taxon>
        <taxon>Gasterosteidae</taxon>
        <taxon>Gasterosteus</taxon>
    </lineage>
</organism>
<accession>G3NYZ3</accession>
<sequence>MEEYLRRVQSRLGTDALDDHVHAVLGGPEADVDTVAATLCLALHLSQKEASGGVCVPLLCCRQRGAGLPGETIKYLQRVKICESSLLWKKDVDLVKLHHTGKLSLTLLRDGLLDSSEYHTLQSSILRVVHQDRQQDAGDDGASSAVTTVAGEILQEAAEHIGAALRETLGVCICFNFVIMSNSRVEVVQETCSSDVALPGALLPKKGDLSSFLCGCAFSSYCLYLEQLLTVELKEFSDGGMTVALTSVPIYKEVRFSSF</sequence>
<dbReference type="PANTHER" id="PTHR12112">
    <property type="entry name" value="BNIP - RELATED"/>
    <property type="match status" value="1"/>
</dbReference>